<dbReference type="Proteomes" id="UP000612266">
    <property type="component" value="Unassembled WGS sequence"/>
</dbReference>
<keyword evidence="2" id="KW-0812">Transmembrane</keyword>
<evidence type="ECO:0000256" key="1">
    <source>
        <dbReference type="ARBA" id="ARBA00023025"/>
    </source>
</evidence>
<feature type="transmembrane region" description="Helical" evidence="2">
    <location>
        <begin position="6"/>
        <end position="27"/>
    </location>
</feature>
<dbReference type="Pfam" id="PF03526">
    <property type="entry name" value="Microcin"/>
    <property type="match status" value="1"/>
</dbReference>
<dbReference type="AlphaFoldDB" id="A0A8I0WPT0"/>
<dbReference type="RefSeq" id="WP_159242104.1">
    <property type="nucleotide sequence ID" value="NZ_CP053042.1"/>
</dbReference>
<comment type="caution">
    <text evidence="3">The sequence shown here is derived from an EMBL/GenBank/DDBJ whole genome shotgun (WGS) entry which is preliminary data.</text>
</comment>
<dbReference type="GO" id="GO:0030153">
    <property type="term" value="P:bacteriocin immunity"/>
    <property type="evidence" value="ECO:0007669"/>
    <property type="project" value="UniProtKB-KW"/>
</dbReference>
<dbReference type="PROSITE" id="PS51257">
    <property type="entry name" value="PROKAR_LIPOPROTEIN"/>
    <property type="match status" value="1"/>
</dbReference>
<name>A0A8I0WPT0_9GAMM</name>
<keyword evidence="2" id="KW-0472">Membrane</keyword>
<reference evidence="3" key="1">
    <citation type="submission" date="2020-11" db="EMBL/GenBank/DDBJ databases">
        <title>Enhanced detection system for hospital associated transmission using whole genome sequencing surveillance.</title>
        <authorList>
            <person name="Harrison L.H."/>
            <person name="Van Tyne D."/>
            <person name="Marsh J.W."/>
            <person name="Griffith M.P."/>
            <person name="Snyder D.J."/>
            <person name="Cooper V.S."/>
            <person name="Mustapha M."/>
        </authorList>
    </citation>
    <scope>NUCLEOTIDE SEQUENCE</scope>
    <source>
        <strain evidence="3">PR00070</strain>
    </source>
</reference>
<proteinExistence type="predicted"/>
<gene>
    <name evidence="3" type="ORF">I4901_01630</name>
</gene>
<protein>
    <submittedName>
        <fullName evidence="3">Colicin transporter</fullName>
    </submittedName>
</protein>
<keyword evidence="1" id="KW-0079">Bacteriocin immunity</keyword>
<evidence type="ECO:0000256" key="2">
    <source>
        <dbReference type="SAM" id="Phobius"/>
    </source>
</evidence>
<evidence type="ECO:0000313" key="3">
    <source>
        <dbReference type="EMBL" id="MBG2913078.1"/>
    </source>
</evidence>
<accession>A0A8I0WPT0</accession>
<dbReference type="InterPro" id="IPR003061">
    <property type="entry name" value="Microcin"/>
</dbReference>
<dbReference type="GO" id="GO:0015643">
    <property type="term" value="F:toxic substance binding"/>
    <property type="evidence" value="ECO:0007669"/>
    <property type="project" value="InterPro"/>
</dbReference>
<feature type="transmembrane region" description="Helical" evidence="2">
    <location>
        <begin position="83"/>
        <end position="107"/>
    </location>
</feature>
<feature type="transmembrane region" description="Helical" evidence="2">
    <location>
        <begin position="34"/>
        <end position="63"/>
    </location>
</feature>
<sequence length="113" mass="13442">MTKKYYINNMFWGWFMGLLLIYSCLYHDISEYKWLLLFVLSIIGIGLYPLAKFAVESFFLIFTTREFWNKGLFMDTPAKLGGIALYQGIIFFLSLPIILIFTLVIFIRRWLTK</sequence>
<dbReference type="EMBL" id="JADSJR010000002">
    <property type="protein sequence ID" value="MBG2913078.1"/>
    <property type="molecule type" value="Genomic_DNA"/>
</dbReference>
<keyword evidence="2" id="KW-1133">Transmembrane helix</keyword>
<evidence type="ECO:0000313" key="4">
    <source>
        <dbReference type="Proteomes" id="UP000612266"/>
    </source>
</evidence>
<organism evidence="3 4">
    <name type="scientific">Proteus terrae subsp. cibarius</name>
    <dbReference type="NCBI Taxonomy" id="626774"/>
    <lineage>
        <taxon>Bacteria</taxon>
        <taxon>Pseudomonadati</taxon>
        <taxon>Pseudomonadota</taxon>
        <taxon>Gammaproteobacteria</taxon>
        <taxon>Enterobacterales</taxon>
        <taxon>Morganellaceae</taxon>
        <taxon>Proteus</taxon>
    </lineage>
</organism>